<dbReference type="OrthoDB" id="21071at10239"/>
<gene>
    <name evidence="2" type="ORF">SP031_00050</name>
</gene>
<accession>S4TNU8</accession>
<dbReference type="Pfam" id="PF04448">
    <property type="entry name" value="DUF551"/>
    <property type="match status" value="1"/>
</dbReference>
<dbReference type="RefSeq" id="YP_008239607.1">
    <property type="nucleotide sequence ID" value="NC_021775.1"/>
</dbReference>
<protein>
    <recommendedName>
        <fullName evidence="1">DUF551 domain-containing protein</fullName>
    </recommendedName>
</protein>
<sequence length="63" mass="7424">MSEWVSSEDRKPFTDGSYLVCTNVNSIEIAEYCMFLRRFQLSNDLDGFEHVTHWMPLPEPPKE</sequence>
<dbReference type="KEGG" id="vg:16253895"/>
<keyword evidence="3" id="KW-1185">Reference proteome</keyword>
<reference evidence="2 3" key="1">
    <citation type="journal article" date="2013" name="BMC Genomics">
        <title>Genomic characterization provides new insight into Salmonella phage diversity.</title>
        <authorList>
            <person name="Moreno Switt A.I."/>
            <person name="Orsi R.H."/>
            <person name="den Bakker H.C."/>
            <person name="Vongkamjan K."/>
            <person name="Altier C."/>
            <person name="Wiedmann M."/>
        </authorList>
    </citation>
    <scope>NUCLEOTIDE SEQUENCE [LARGE SCALE GENOMIC DNA]</scope>
</reference>
<feature type="domain" description="DUF551" evidence="1">
    <location>
        <begin position="3"/>
        <end position="62"/>
    </location>
</feature>
<evidence type="ECO:0000313" key="2">
    <source>
        <dbReference type="EMBL" id="AGF88211.1"/>
    </source>
</evidence>
<proteinExistence type="predicted"/>
<evidence type="ECO:0000259" key="1">
    <source>
        <dbReference type="Pfam" id="PF04448"/>
    </source>
</evidence>
<dbReference type="GeneID" id="16253895"/>
<name>S4TNU8_9CAUD</name>
<dbReference type="EMBL" id="KC139518">
    <property type="protein sequence ID" value="AGF88211.1"/>
    <property type="molecule type" value="Genomic_DNA"/>
</dbReference>
<dbReference type="InterPro" id="IPR007539">
    <property type="entry name" value="DUF551"/>
</dbReference>
<dbReference type="Proteomes" id="UP000014991">
    <property type="component" value="Segment"/>
</dbReference>
<evidence type="ECO:0000313" key="3">
    <source>
        <dbReference type="Proteomes" id="UP000014991"/>
    </source>
</evidence>
<organism evidence="2 3">
    <name type="scientific">Salmonella phage FSL SP-031</name>
    <dbReference type="NCBI Taxonomy" id="1173749"/>
    <lineage>
        <taxon>Viruses</taxon>
        <taxon>Duplodnaviria</taxon>
        <taxon>Heunggongvirae</taxon>
        <taxon>Uroviricota</taxon>
        <taxon>Caudoviricetes</taxon>
        <taxon>Sarkviridae</taxon>
        <taxon>Guernseyvirinae</taxon>
        <taxon>Cornellvirus</taxon>
        <taxon>Cornellvirus SP31</taxon>
    </lineage>
</organism>